<keyword evidence="9" id="KW-1185">Reference proteome</keyword>
<dbReference type="AlphaFoldDB" id="A0A517SQQ4"/>
<evidence type="ECO:0000256" key="3">
    <source>
        <dbReference type="ARBA" id="ARBA00023002"/>
    </source>
</evidence>
<evidence type="ECO:0000256" key="1">
    <source>
        <dbReference type="ARBA" id="ARBA00006926"/>
    </source>
</evidence>
<dbReference type="PROSITE" id="PS00460">
    <property type="entry name" value="GLUTATHIONE_PEROXID_1"/>
    <property type="match status" value="1"/>
</dbReference>
<gene>
    <name evidence="8" type="primary">gpx1</name>
    <name evidence="8" type="ORF">SV7mr_09580</name>
</gene>
<keyword evidence="2 5" id="KW-0575">Peroxidase</keyword>
<dbReference type="SUPFAM" id="SSF52833">
    <property type="entry name" value="Thioredoxin-like"/>
    <property type="match status" value="1"/>
</dbReference>
<keyword evidence="3 5" id="KW-0560">Oxidoreductase</keyword>
<keyword evidence="6" id="KW-0732">Signal</keyword>
<dbReference type="InterPro" id="IPR029760">
    <property type="entry name" value="GPX_CS"/>
</dbReference>
<feature type="domain" description="Thioredoxin" evidence="7">
    <location>
        <begin position="27"/>
        <end position="190"/>
    </location>
</feature>
<dbReference type="CDD" id="cd00340">
    <property type="entry name" value="GSH_Peroxidase"/>
    <property type="match status" value="1"/>
</dbReference>
<dbReference type="PRINTS" id="PR01011">
    <property type="entry name" value="GLUTPROXDASE"/>
</dbReference>
<evidence type="ECO:0000313" key="9">
    <source>
        <dbReference type="Proteomes" id="UP000315003"/>
    </source>
</evidence>
<dbReference type="OrthoDB" id="9789406at2"/>
<dbReference type="PANTHER" id="PTHR11592:SF78">
    <property type="entry name" value="GLUTATHIONE PEROXIDASE"/>
    <property type="match status" value="1"/>
</dbReference>
<dbReference type="InterPro" id="IPR036249">
    <property type="entry name" value="Thioredoxin-like_sf"/>
</dbReference>
<dbReference type="PROSITE" id="PS00763">
    <property type="entry name" value="GLUTATHIONE_PEROXID_2"/>
    <property type="match status" value="1"/>
</dbReference>
<evidence type="ECO:0000256" key="4">
    <source>
        <dbReference type="PIRSR" id="PIRSR000303-1"/>
    </source>
</evidence>
<accession>A0A517SQQ4</accession>
<dbReference type="GO" id="GO:0034599">
    <property type="term" value="P:cellular response to oxidative stress"/>
    <property type="evidence" value="ECO:0007669"/>
    <property type="project" value="TreeGrafter"/>
</dbReference>
<dbReference type="PROSITE" id="PS51355">
    <property type="entry name" value="GLUTATHIONE_PEROXID_3"/>
    <property type="match status" value="1"/>
</dbReference>
<dbReference type="PROSITE" id="PS51352">
    <property type="entry name" value="THIOREDOXIN_2"/>
    <property type="match status" value="1"/>
</dbReference>
<protein>
    <recommendedName>
        <fullName evidence="5">Glutathione peroxidase</fullName>
    </recommendedName>
</protein>
<feature type="chain" id="PRO_5021917585" description="Glutathione peroxidase" evidence="6">
    <location>
        <begin position="29"/>
        <end position="190"/>
    </location>
</feature>
<dbReference type="EMBL" id="CP036272">
    <property type="protein sequence ID" value="QDT58465.1"/>
    <property type="molecule type" value="Genomic_DNA"/>
</dbReference>
<evidence type="ECO:0000256" key="6">
    <source>
        <dbReference type="SAM" id="SignalP"/>
    </source>
</evidence>
<feature type="active site" evidence="4">
    <location>
        <position position="65"/>
    </location>
</feature>
<dbReference type="InterPro" id="IPR013766">
    <property type="entry name" value="Thioredoxin_domain"/>
</dbReference>
<evidence type="ECO:0000259" key="7">
    <source>
        <dbReference type="PROSITE" id="PS51352"/>
    </source>
</evidence>
<dbReference type="PIRSF" id="PIRSF000303">
    <property type="entry name" value="Glutathion_perox"/>
    <property type="match status" value="1"/>
</dbReference>
<organism evidence="8 9">
    <name type="scientific">Stieleria bergensis</name>
    <dbReference type="NCBI Taxonomy" id="2528025"/>
    <lineage>
        <taxon>Bacteria</taxon>
        <taxon>Pseudomonadati</taxon>
        <taxon>Planctomycetota</taxon>
        <taxon>Planctomycetia</taxon>
        <taxon>Pirellulales</taxon>
        <taxon>Pirellulaceae</taxon>
        <taxon>Stieleria</taxon>
    </lineage>
</organism>
<dbReference type="GO" id="GO:0004601">
    <property type="term" value="F:peroxidase activity"/>
    <property type="evidence" value="ECO:0007669"/>
    <property type="project" value="UniProtKB-KW"/>
</dbReference>
<dbReference type="Gene3D" id="3.40.30.10">
    <property type="entry name" value="Glutaredoxin"/>
    <property type="match status" value="1"/>
</dbReference>
<evidence type="ECO:0000256" key="5">
    <source>
        <dbReference type="RuleBase" id="RU000499"/>
    </source>
</evidence>
<name>A0A517SQQ4_9BACT</name>
<evidence type="ECO:0000256" key="2">
    <source>
        <dbReference type="ARBA" id="ARBA00022559"/>
    </source>
</evidence>
<comment type="similarity">
    <text evidence="1 5">Belongs to the glutathione peroxidase family.</text>
</comment>
<proteinExistence type="inferred from homology"/>
<dbReference type="InterPro" id="IPR029759">
    <property type="entry name" value="GPX_AS"/>
</dbReference>
<dbReference type="Proteomes" id="UP000315003">
    <property type="component" value="Chromosome"/>
</dbReference>
<sequence length="190" mass="20846" precursor="true">MTLIKSFATATLAICVLSLSGLVATADADHECALNFKVKNIKGEVVDLEDYEGKVVLIVNTASRCGLTPQYAGLEDLYKEYKGKGLVILGFPCNQFGKQEPGTDAEIATFCSDRYDVSFPMFSKVEVNGDGAADLYKYLTAKDIKPKGKGNVSWNFEKFLIDREGQLVGRFQPRTKPSDKELLSAIEAEL</sequence>
<evidence type="ECO:0000313" key="8">
    <source>
        <dbReference type="EMBL" id="QDT58465.1"/>
    </source>
</evidence>
<feature type="signal peptide" evidence="6">
    <location>
        <begin position="1"/>
        <end position="28"/>
    </location>
</feature>
<dbReference type="FunFam" id="3.40.30.10:FF:000010">
    <property type="entry name" value="Glutathione peroxidase"/>
    <property type="match status" value="1"/>
</dbReference>
<dbReference type="InterPro" id="IPR000889">
    <property type="entry name" value="Glutathione_peroxidase"/>
</dbReference>
<reference evidence="8 9" key="1">
    <citation type="submission" date="2019-02" db="EMBL/GenBank/DDBJ databases">
        <title>Deep-cultivation of Planctomycetes and their phenomic and genomic characterization uncovers novel biology.</title>
        <authorList>
            <person name="Wiegand S."/>
            <person name="Jogler M."/>
            <person name="Boedeker C."/>
            <person name="Pinto D."/>
            <person name="Vollmers J."/>
            <person name="Rivas-Marin E."/>
            <person name="Kohn T."/>
            <person name="Peeters S.H."/>
            <person name="Heuer A."/>
            <person name="Rast P."/>
            <person name="Oberbeckmann S."/>
            <person name="Bunk B."/>
            <person name="Jeske O."/>
            <person name="Meyerdierks A."/>
            <person name="Storesund J.E."/>
            <person name="Kallscheuer N."/>
            <person name="Luecker S."/>
            <person name="Lage O.M."/>
            <person name="Pohl T."/>
            <person name="Merkel B.J."/>
            <person name="Hornburger P."/>
            <person name="Mueller R.-W."/>
            <person name="Bruemmer F."/>
            <person name="Labrenz M."/>
            <person name="Spormann A.M."/>
            <person name="Op den Camp H."/>
            <person name="Overmann J."/>
            <person name="Amann R."/>
            <person name="Jetten M.S.M."/>
            <person name="Mascher T."/>
            <person name="Medema M.H."/>
            <person name="Devos D.P."/>
            <person name="Kaster A.-K."/>
            <person name="Ovreas L."/>
            <person name="Rohde M."/>
            <person name="Galperin M.Y."/>
            <person name="Jogler C."/>
        </authorList>
    </citation>
    <scope>NUCLEOTIDE SEQUENCE [LARGE SCALE GENOMIC DNA]</scope>
    <source>
        <strain evidence="8 9">SV_7m_r</strain>
    </source>
</reference>
<dbReference type="Pfam" id="PF00255">
    <property type="entry name" value="GSHPx"/>
    <property type="match status" value="1"/>
</dbReference>
<dbReference type="PANTHER" id="PTHR11592">
    <property type="entry name" value="GLUTATHIONE PEROXIDASE"/>
    <property type="match status" value="1"/>
</dbReference>